<feature type="domain" description="HTH marR-type" evidence="4">
    <location>
        <begin position="13"/>
        <end position="145"/>
    </location>
</feature>
<dbReference type="Pfam" id="PF01047">
    <property type="entry name" value="MarR"/>
    <property type="match status" value="1"/>
</dbReference>
<dbReference type="Gene3D" id="1.10.10.10">
    <property type="entry name" value="Winged helix-like DNA-binding domain superfamily/Winged helix DNA-binding domain"/>
    <property type="match status" value="1"/>
</dbReference>
<comment type="caution">
    <text evidence="5">The sequence shown here is derived from an EMBL/GenBank/DDBJ whole genome shotgun (WGS) entry which is preliminary data.</text>
</comment>
<dbReference type="InterPro" id="IPR036390">
    <property type="entry name" value="WH_DNA-bd_sf"/>
</dbReference>
<evidence type="ECO:0000256" key="2">
    <source>
        <dbReference type="ARBA" id="ARBA00023125"/>
    </source>
</evidence>
<sequence length="149" mass="16512">MRYANYVSDTGGDQTLTSRLRLSVMRLNRRLRAQRTNSSVTLSQISALSSLHKCGPMTPGELAAREGVQPPSMTRVISALEDMGYISKRAHPNDGRQVIVELTEHGMAYIAADISAREAWLDIRLSELDDDERAVLARAAEIIDRMAGR</sequence>
<keyword evidence="1" id="KW-0805">Transcription regulation</keyword>
<dbReference type="PROSITE" id="PS01117">
    <property type="entry name" value="HTH_MARR_1"/>
    <property type="match status" value="1"/>
</dbReference>
<dbReference type="SMART" id="SM00347">
    <property type="entry name" value="HTH_MARR"/>
    <property type="match status" value="1"/>
</dbReference>
<dbReference type="PROSITE" id="PS50995">
    <property type="entry name" value="HTH_MARR_2"/>
    <property type="match status" value="1"/>
</dbReference>
<evidence type="ECO:0000256" key="3">
    <source>
        <dbReference type="ARBA" id="ARBA00023163"/>
    </source>
</evidence>
<keyword evidence="6" id="KW-1185">Reference proteome</keyword>
<dbReference type="InterPro" id="IPR023187">
    <property type="entry name" value="Tscrpt_reg_MarR-type_CS"/>
</dbReference>
<evidence type="ECO:0000259" key="4">
    <source>
        <dbReference type="PROSITE" id="PS50995"/>
    </source>
</evidence>
<accession>A0ABW3M680</accession>
<protein>
    <submittedName>
        <fullName evidence="5">MarR family winged helix-turn-helix transcriptional regulator</fullName>
    </submittedName>
</protein>
<dbReference type="Proteomes" id="UP001597045">
    <property type="component" value="Unassembled WGS sequence"/>
</dbReference>
<dbReference type="PANTHER" id="PTHR39515">
    <property type="entry name" value="CONSERVED PROTEIN"/>
    <property type="match status" value="1"/>
</dbReference>
<organism evidence="5 6">
    <name type="scientific">Kibdelosporangium lantanae</name>
    <dbReference type="NCBI Taxonomy" id="1497396"/>
    <lineage>
        <taxon>Bacteria</taxon>
        <taxon>Bacillati</taxon>
        <taxon>Actinomycetota</taxon>
        <taxon>Actinomycetes</taxon>
        <taxon>Pseudonocardiales</taxon>
        <taxon>Pseudonocardiaceae</taxon>
        <taxon>Kibdelosporangium</taxon>
    </lineage>
</organism>
<dbReference type="SUPFAM" id="SSF46785">
    <property type="entry name" value="Winged helix' DNA-binding domain"/>
    <property type="match status" value="1"/>
</dbReference>
<evidence type="ECO:0000313" key="5">
    <source>
        <dbReference type="EMBL" id="MFD1045551.1"/>
    </source>
</evidence>
<keyword evidence="3" id="KW-0804">Transcription</keyword>
<dbReference type="InterPro" id="IPR036388">
    <property type="entry name" value="WH-like_DNA-bd_sf"/>
</dbReference>
<dbReference type="PANTHER" id="PTHR39515:SF2">
    <property type="entry name" value="HTH-TYPE TRANSCRIPTIONAL REGULATOR RV0880"/>
    <property type="match status" value="1"/>
</dbReference>
<name>A0ABW3M680_9PSEU</name>
<dbReference type="InterPro" id="IPR052526">
    <property type="entry name" value="HTH-type_Bedaq_tolerance"/>
</dbReference>
<dbReference type="InterPro" id="IPR000835">
    <property type="entry name" value="HTH_MarR-typ"/>
</dbReference>
<reference evidence="6" key="1">
    <citation type="journal article" date="2019" name="Int. J. Syst. Evol. Microbiol.">
        <title>The Global Catalogue of Microorganisms (GCM) 10K type strain sequencing project: providing services to taxonomists for standard genome sequencing and annotation.</title>
        <authorList>
            <consortium name="The Broad Institute Genomics Platform"/>
            <consortium name="The Broad Institute Genome Sequencing Center for Infectious Disease"/>
            <person name="Wu L."/>
            <person name="Ma J."/>
        </authorList>
    </citation>
    <scope>NUCLEOTIDE SEQUENCE [LARGE SCALE GENOMIC DNA]</scope>
    <source>
        <strain evidence="6">JCM 31486</strain>
    </source>
</reference>
<keyword evidence="2" id="KW-0238">DNA-binding</keyword>
<proteinExistence type="predicted"/>
<evidence type="ECO:0000256" key="1">
    <source>
        <dbReference type="ARBA" id="ARBA00023015"/>
    </source>
</evidence>
<gene>
    <name evidence="5" type="ORF">ACFQ1S_08155</name>
</gene>
<dbReference type="EMBL" id="JBHTIS010000336">
    <property type="protein sequence ID" value="MFD1045551.1"/>
    <property type="molecule type" value="Genomic_DNA"/>
</dbReference>
<dbReference type="PRINTS" id="PR00598">
    <property type="entry name" value="HTHMARR"/>
</dbReference>
<evidence type="ECO:0000313" key="6">
    <source>
        <dbReference type="Proteomes" id="UP001597045"/>
    </source>
</evidence>